<evidence type="ECO:0000256" key="1">
    <source>
        <dbReference type="SAM" id="MobiDB-lite"/>
    </source>
</evidence>
<evidence type="ECO:0000256" key="2">
    <source>
        <dbReference type="SAM" id="Phobius"/>
    </source>
</evidence>
<feature type="transmembrane region" description="Helical" evidence="2">
    <location>
        <begin position="123"/>
        <end position="141"/>
    </location>
</feature>
<accession>A0ABN9SL29</accession>
<name>A0ABN9SL29_9DINO</name>
<feature type="compositionally biased region" description="Low complexity" evidence="1">
    <location>
        <begin position="499"/>
        <end position="513"/>
    </location>
</feature>
<protein>
    <submittedName>
        <fullName evidence="3">Uncharacterized protein</fullName>
    </submittedName>
</protein>
<evidence type="ECO:0000313" key="4">
    <source>
        <dbReference type="Proteomes" id="UP001189429"/>
    </source>
</evidence>
<keyword evidence="2" id="KW-1133">Transmembrane helix</keyword>
<feature type="transmembrane region" description="Helical" evidence="2">
    <location>
        <begin position="219"/>
        <end position="239"/>
    </location>
</feature>
<feature type="region of interest" description="Disordered" evidence="1">
    <location>
        <begin position="467"/>
        <end position="519"/>
    </location>
</feature>
<keyword evidence="2" id="KW-0812">Transmembrane</keyword>
<feature type="transmembrane region" description="Helical" evidence="2">
    <location>
        <begin position="435"/>
        <end position="456"/>
    </location>
</feature>
<evidence type="ECO:0000313" key="3">
    <source>
        <dbReference type="EMBL" id="CAK0832510.1"/>
    </source>
</evidence>
<keyword evidence="2" id="KW-0472">Membrane</keyword>
<comment type="caution">
    <text evidence="3">The sequence shown here is derived from an EMBL/GenBank/DDBJ whole genome shotgun (WGS) entry which is preliminary data.</text>
</comment>
<gene>
    <name evidence="3" type="ORF">PCOR1329_LOCUS30503</name>
</gene>
<keyword evidence="4" id="KW-1185">Reference proteome</keyword>
<feature type="transmembrane region" description="Helical" evidence="2">
    <location>
        <begin position="176"/>
        <end position="199"/>
    </location>
</feature>
<feature type="non-terminal residue" evidence="3">
    <location>
        <position position="519"/>
    </location>
</feature>
<proteinExistence type="predicted"/>
<feature type="transmembrane region" description="Helical" evidence="2">
    <location>
        <begin position="406"/>
        <end position="423"/>
    </location>
</feature>
<dbReference type="EMBL" id="CAUYUJ010011744">
    <property type="protein sequence ID" value="CAK0832510.1"/>
    <property type="molecule type" value="Genomic_DNA"/>
</dbReference>
<reference evidence="3" key="1">
    <citation type="submission" date="2023-10" db="EMBL/GenBank/DDBJ databases">
        <authorList>
            <person name="Chen Y."/>
            <person name="Shah S."/>
            <person name="Dougan E. K."/>
            <person name="Thang M."/>
            <person name="Chan C."/>
        </authorList>
    </citation>
    <scope>NUCLEOTIDE SEQUENCE [LARGE SCALE GENOMIC DNA]</scope>
</reference>
<dbReference type="Proteomes" id="UP001189429">
    <property type="component" value="Unassembled WGS sequence"/>
</dbReference>
<organism evidence="3 4">
    <name type="scientific">Prorocentrum cordatum</name>
    <dbReference type="NCBI Taxonomy" id="2364126"/>
    <lineage>
        <taxon>Eukaryota</taxon>
        <taxon>Sar</taxon>
        <taxon>Alveolata</taxon>
        <taxon>Dinophyceae</taxon>
        <taxon>Prorocentrales</taxon>
        <taxon>Prorocentraceae</taxon>
        <taxon>Prorocentrum</taxon>
    </lineage>
</organism>
<feature type="transmembrane region" description="Helical" evidence="2">
    <location>
        <begin position="25"/>
        <end position="44"/>
    </location>
</feature>
<feature type="transmembrane region" description="Helical" evidence="2">
    <location>
        <begin position="284"/>
        <end position="304"/>
    </location>
</feature>
<feature type="transmembrane region" description="Helical" evidence="2">
    <location>
        <begin position="147"/>
        <end position="169"/>
    </location>
</feature>
<sequence length="519" mass="56554">MVRCTLVLACWAAERYYPGQPAVHPLHTYGCAVVWFGSTLIEWAGPRPHDSMMTGLAGQIAGCDGGYRSPFLIYAPLWLTAIVFGCGLLCCTGGADLCDSGSDGEGSGSGGVVRARQSMRRKALPIIYGFAMSMSGFVFASGVERDVIGWVVWGAALLAVAVVCAWQWLWCLDLPLVLWALLSQNIATLLRLVQGHLIFRDFRWDPETEMGPLIVWKRMGIWFYCLGFFLVVAVVVIFLNSPTEDEQAEDSAQHQAHGESCRLVSHKAPPAISARKRALVRTSLWVMFALCCVFCVLGMTQPLVKTKFETPETEWVQAEGTVVQSSTSPGPLKGNHEHVASGESYTDLIASLYDKRLPCSAMVVIFNTVIRTPMQLGSFLAVMLRPSFVPARLLQSLQQAFIVDQAPGWFVGPMVLVLIVGFINQTGPGHSLFEAGFAVGFWFFLAFSTLSVLIAWTFQAFPQVGAGAQGSSGGEEGPRPWPPAHRRVVQGSPTREFSSDTLTSTDSDSDGSGPRTTRR</sequence>